<reference evidence="1" key="1">
    <citation type="journal article" date="2020" name="Stud. Mycol.">
        <title>101 Dothideomycetes genomes: a test case for predicting lifestyles and emergence of pathogens.</title>
        <authorList>
            <person name="Haridas S."/>
            <person name="Albert R."/>
            <person name="Binder M."/>
            <person name="Bloem J."/>
            <person name="Labutti K."/>
            <person name="Salamov A."/>
            <person name="Andreopoulos B."/>
            <person name="Baker S."/>
            <person name="Barry K."/>
            <person name="Bills G."/>
            <person name="Bluhm B."/>
            <person name="Cannon C."/>
            <person name="Castanera R."/>
            <person name="Culley D."/>
            <person name="Daum C."/>
            <person name="Ezra D."/>
            <person name="Gonzalez J."/>
            <person name="Henrissat B."/>
            <person name="Kuo A."/>
            <person name="Liang C."/>
            <person name="Lipzen A."/>
            <person name="Lutzoni F."/>
            <person name="Magnuson J."/>
            <person name="Mondo S."/>
            <person name="Nolan M."/>
            <person name="Ohm R."/>
            <person name="Pangilinan J."/>
            <person name="Park H.-J."/>
            <person name="Ramirez L."/>
            <person name="Alfaro M."/>
            <person name="Sun H."/>
            <person name="Tritt A."/>
            <person name="Yoshinaga Y."/>
            <person name="Zwiers L.-H."/>
            <person name="Turgeon B."/>
            <person name="Goodwin S."/>
            <person name="Spatafora J."/>
            <person name="Crous P."/>
            <person name="Grigoriev I."/>
        </authorList>
    </citation>
    <scope>NUCLEOTIDE SEQUENCE</scope>
    <source>
        <strain evidence="1">CBS 123094</strain>
    </source>
</reference>
<dbReference type="EMBL" id="ML977581">
    <property type="protein sequence ID" value="KAF2001762.1"/>
    <property type="molecule type" value="Genomic_DNA"/>
</dbReference>
<keyword evidence="2" id="KW-1185">Reference proteome</keyword>
<proteinExistence type="predicted"/>
<accession>A0A6A5WJA7</accession>
<evidence type="ECO:0000313" key="2">
    <source>
        <dbReference type="Proteomes" id="UP000799779"/>
    </source>
</evidence>
<evidence type="ECO:0000313" key="1">
    <source>
        <dbReference type="EMBL" id="KAF2001762.1"/>
    </source>
</evidence>
<protein>
    <submittedName>
        <fullName evidence="1">Uncharacterized protein</fullName>
    </submittedName>
</protein>
<sequence>MHSTTPVVIAALAVLGRSNPLPNPYNSIKNFITPRDEINNDVIRFMKCDKLFHVDPAVGGVEDAFAGYWADLNAQGPPNDRAVGGALYDRIEDFFYNGKGVVYGNNFESGVGYTQAHFDHPTSDPAPPMGLYVGSAIMQNAEGKFGFNCFTDDHQDNFKFDDEKYGTCRSYVWCVQKDALDFTAKASSTVRKAEDDSLPIPSKIYSRFHERYDKDKGICDTAPLELEHENPSSEVCSVSWECSNDDRLAGSAIMDTLIAEMQHFGDISQYEENTEKGQYFCNPASGGCSLQPDHTYRTMPDETLVLARAAPPPQSGRAGYRVAYIQTKITCKAQEENDVFCKVIGPLFGLLGLSPALGPASAFAGALIASSCGAAEVSA</sequence>
<dbReference type="Proteomes" id="UP000799779">
    <property type="component" value="Unassembled WGS sequence"/>
</dbReference>
<organism evidence="1 2">
    <name type="scientific">Amniculicola lignicola CBS 123094</name>
    <dbReference type="NCBI Taxonomy" id="1392246"/>
    <lineage>
        <taxon>Eukaryota</taxon>
        <taxon>Fungi</taxon>
        <taxon>Dikarya</taxon>
        <taxon>Ascomycota</taxon>
        <taxon>Pezizomycotina</taxon>
        <taxon>Dothideomycetes</taxon>
        <taxon>Pleosporomycetidae</taxon>
        <taxon>Pleosporales</taxon>
        <taxon>Amniculicolaceae</taxon>
        <taxon>Amniculicola</taxon>
    </lineage>
</organism>
<name>A0A6A5WJA7_9PLEO</name>
<dbReference type="OrthoDB" id="3809144at2759"/>
<gene>
    <name evidence="1" type="ORF">P154DRAFT_521515</name>
</gene>
<dbReference type="AlphaFoldDB" id="A0A6A5WJA7"/>